<sequence length="75" mass="8106">CGRRFFGANVTDLAPPMVGDSVPDPALIYQRPQESGRAAREITPRVTTPGEITSDPVTRNDKSPPLVAGCRSQKR</sequence>
<proteinExistence type="predicted"/>
<protein>
    <submittedName>
        <fullName evidence="2">Uncharacterized protein</fullName>
    </submittedName>
</protein>
<feature type="region of interest" description="Disordered" evidence="1">
    <location>
        <begin position="32"/>
        <end position="75"/>
    </location>
</feature>
<name>A0ABD0K605_9CAEN</name>
<reference evidence="2 3" key="1">
    <citation type="journal article" date="2023" name="Sci. Data">
        <title>Genome assembly of the Korean intertidal mud-creeper Batillaria attramentaria.</title>
        <authorList>
            <person name="Patra A.K."/>
            <person name="Ho P.T."/>
            <person name="Jun S."/>
            <person name="Lee S.J."/>
            <person name="Kim Y."/>
            <person name="Won Y.J."/>
        </authorList>
    </citation>
    <scope>NUCLEOTIDE SEQUENCE [LARGE SCALE GENOMIC DNA]</scope>
    <source>
        <strain evidence="2">Wonlab-2016</strain>
    </source>
</reference>
<accession>A0ABD0K605</accession>
<evidence type="ECO:0000313" key="3">
    <source>
        <dbReference type="Proteomes" id="UP001519460"/>
    </source>
</evidence>
<gene>
    <name evidence="2" type="ORF">BaRGS_00025947</name>
</gene>
<keyword evidence="3" id="KW-1185">Reference proteome</keyword>
<dbReference type="Proteomes" id="UP001519460">
    <property type="component" value="Unassembled WGS sequence"/>
</dbReference>
<dbReference type="EMBL" id="JACVVK020000238">
    <property type="protein sequence ID" value="KAK7482781.1"/>
    <property type="molecule type" value="Genomic_DNA"/>
</dbReference>
<evidence type="ECO:0000313" key="2">
    <source>
        <dbReference type="EMBL" id="KAK7482781.1"/>
    </source>
</evidence>
<organism evidence="2 3">
    <name type="scientific">Batillaria attramentaria</name>
    <dbReference type="NCBI Taxonomy" id="370345"/>
    <lineage>
        <taxon>Eukaryota</taxon>
        <taxon>Metazoa</taxon>
        <taxon>Spiralia</taxon>
        <taxon>Lophotrochozoa</taxon>
        <taxon>Mollusca</taxon>
        <taxon>Gastropoda</taxon>
        <taxon>Caenogastropoda</taxon>
        <taxon>Sorbeoconcha</taxon>
        <taxon>Cerithioidea</taxon>
        <taxon>Batillariidae</taxon>
        <taxon>Batillaria</taxon>
    </lineage>
</organism>
<dbReference type="AlphaFoldDB" id="A0ABD0K605"/>
<comment type="caution">
    <text evidence="2">The sequence shown here is derived from an EMBL/GenBank/DDBJ whole genome shotgun (WGS) entry which is preliminary data.</text>
</comment>
<evidence type="ECO:0000256" key="1">
    <source>
        <dbReference type="SAM" id="MobiDB-lite"/>
    </source>
</evidence>
<feature type="non-terminal residue" evidence="2">
    <location>
        <position position="1"/>
    </location>
</feature>